<protein>
    <submittedName>
        <fullName evidence="2">Uncharacterized protein</fullName>
    </submittedName>
</protein>
<reference evidence="2" key="1">
    <citation type="submission" date="2020-08" db="EMBL/GenBank/DDBJ databases">
        <title>Multicomponent nature underlies the extraordinary mechanical properties of spider dragline silk.</title>
        <authorList>
            <person name="Kono N."/>
            <person name="Nakamura H."/>
            <person name="Mori M."/>
            <person name="Yoshida Y."/>
            <person name="Ohtoshi R."/>
            <person name="Malay A.D."/>
            <person name="Moran D.A.P."/>
            <person name="Tomita M."/>
            <person name="Numata K."/>
            <person name="Arakawa K."/>
        </authorList>
    </citation>
    <scope>NUCLEOTIDE SEQUENCE</scope>
</reference>
<evidence type="ECO:0000256" key="1">
    <source>
        <dbReference type="SAM" id="MobiDB-lite"/>
    </source>
</evidence>
<sequence length="254" mass="28557">MVQNNRKLKVQWTENTLLTCPRATCRGSSVTNVFKNINNQDAGTGVELGGKSKFPINRHGVEVSHHNEICMNRRYIIDIINRSRFIANGFRYERHSKWGAQRSFRFETQTKTTIPVVHSLIAPASHDLKVPLKPDRILSAADCAMPDLNKVTFKTALVSIRLTVPLDVKKKCLSSEPRFEIKVYPATRRRSVVPLPLKRDLWGGESRCRTDHPTGAVSTCYADEQSTRQNGLPSGLDPGVNGSMCYKTHSSHDE</sequence>
<dbReference type="Proteomes" id="UP000887013">
    <property type="component" value="Unassembled WGS sequence"/>
</dbReference>
<dbReference type="AlphaFoldDB" id="A0A8X6URZ0"/>
<keyword evidence="3" id="KW-1185">Reference proteome</keyword>
<comment type="caution">
    <text evidence="2">The sequence shown here is derived from an EMBL/GenBank/DDBJ whole genome shotgun (WGS) entry which is preliminary data.</text>
</comment>
<evidence type="ECO:0000313" key="3">
    <source>
        <dbReference type="Proteomes" id="UP000887013"/>
    </source>
</evidence>
<name>A0A8X6URZ0_NEPPI</name>
<accession>A0A8X6URZ0</accession>
<dbReference type="EMBL" id="BMAW01040308">
    <property type="protein sequence ID" value="GFU59191.1"/>
    <property type="molecule type" value="Genomic_DNA"/>
</dbReference>
<feature type="region of interest" description="Disordered" evidence="1">
    <location>
        <begin position="220"/>
        <end position="254"/>
    </location>
</feature>
<gene>
    <name evidence="2" type="ORF">NPIL_259821</name>
</gene>
<proteinExistence type="predicted"/>
<evidence type="ECO:0000313" key="2">
    <source>
        <dbReference type="EMBL" id="GFU59191.1"/>
    </source>
</evidence>
<organism evidence="2 3">
    <name type="scientific">Nephila pilipes</name>
    <name type="common">Giant wood spider</name>
    <name type="synonym">Nephila maculata</name>
    <dbReference type="NCBI Taxonomy" id="299642"/>
    <lineage>
        <taxon>Eukaryota</taxon>
        <taxon>Metazoa</taxon>
        <taxon>Ecdysozoa</taxon>
        <taxon>Arthropoda</taxon>
        <taxon>Chelicerata</taxon>
        <taxon>Arachnida</taxon>
        <taxon>Araneae</taxon>
        <taxon>Araneomorphae</taxon>
        <taxon>Entelegynae</taxon>
        <taxon>Araneoidea</taxon>
        <taxon>Nephilidae</taxon>
        <taxon>Nephila</taxon>
    </lineage>
</organism>